<gene>
    <name evidence="2" type="ORF">Q604_UNBC10905G0001</name>
</gene>
<protein>
    <submittedName>
        <fullName evidence="2">Uncharacterized protein</fullName>
    </submittedName>
</protein>
<evidence type="ECO:0000313" key="2">
    <source>
        <dbReference type="EMBL" id="ETJ34676.1"/>
    </source>
</evidence>
<keyword evidence="1" id="KW-1133">Transmembrane helix</keyword>
<keyword evidence="1" id="KW-0812">Transmembrane</keyword>
<sequence length="61" mass="6692">MKLKKLITFFIPKLFICLIILGIILAPKSAIKAAKDGISIWINILMPSLLPFIIGANLIVS</sequence>
<proteinExistence type="predicted"/>
<dbReference type="AlphaFoldDB" id="W1XWZ1"/>
<organism evidence="2">
    <name type="scientific">human gut metagenome</name>
    <dbReference type="NCBI Taxonomy" id="408170"/>
    <lineage>
        <taxon>unclassified sequences</taxon>
        <taxon>metagenomes</taxon>
        <taxon>organismal metagenomes</taxon>
    </lineage>
</organism>
<comment type="caution">
    <text evidence="2">The sequence shown here is derived from an EMBL/GenBank/DDBJ whole genome shotgun (WGS) entry which is preliminary data.</text>
</comment>
<accession>W1XWZ1</accession>
<dbReference type="EMBL" id="AZMM01010905">
    <property type="protein sequence ID" value="ETJ34676.1"/>
    <property type="molecule type" value="Genomic_DNA"/>
</dbReference>
<keyword evidence="1" id="KW-0472">Membrane</keyword>
<feature type="transmembrane region" description="Helical" evidence="1">
    <location>
        <begin position="40"/>
        <end position="60"/>
    </location>
</feature>
<evidence type="ECO:0000256" key="1">
    <source>
        <dbReference type="SAM" id="Phobius"/>
    </source>
</evidence>
<feature type="non-terminal residue" evidence="2">
    <location>
        <position position="61"/>
    </location>
</feature>
<name>W1XWZ1_9ZZZZ</name>
<reference evidence="2" key="1">
    <citation type="submission" date="2013-12" db="EMBL/GenBank/DDBJ databases">
        <title>A Varibaculum cambriense genome reconstructed from a premature infant gut community with otherwise low bacterial novelty that shifts toward anaerobic metabolism during the third week of life.</title>
        <authorList>
            <person name="Brown C.T."/>
            <person name="Sharon I."/>
            <person name="Thomas B.C."/>
            <person name="Castelle C.J."/>
            <person name="Morowitz M.J."/>
            <person name="Banfield J.F."/>
        </authorList>
    </citation>
    <scope>NUCLEOTIDE SEQUENCE</scope>
</reference>